<evidence type="ECO:0000259" key="1">
    <source>
        <dbReference type="PROSITE" id="PS50887"/>
    </source>
</evidence>
<dbReference type="SUPFAM" id="SSF55073">
    <property type="entry name" value="Nucleotide cyclase"/>
    <property type="match status" value="1"/>
</dbReference>
<sequence length="90" mass="10193">MAKVSEKLREAVAQPYCLNGHKLYVEVSVGISVYSADGDHVESLRKNAEIAMYVAKETREGYRCFTEALNHNALERMRLESCVRTALQEN</sequence>
<dbReference type="PROSITE" id="PS50887">
    <property type="entry name" value="GGDEF"/>
    <property type="match status" value="1"/>
</dbReference>
<evidence type="ECO:0000313" key="3">
    <source>
        <dbReference type="Proteomes" id="UP000230821"/>
    </source>
</evidence>
<dbReference type="InterPro" id="IPR052163">
    <property type="entry name" value="DGC-Regulatory_Protein"/>
</dbReference>
<dbReference type="InterPro" id="IPR000160">
    <property type="entry name" value="GGDEF_dom"/>
</dbReference>
<dbReference type="InterPro" id="IPR043128">
    <property type="entry name" value="Rev_trsase/Diguanyl_cyclase"/>
</dbReference>
<organism evidence="2 3">
    <name type="scientific">candidate division KSB3 bacterium</name>
    <dbReference type="NCBI Taxonomy" id="2044937"/>
    <lineage>
        <taxon>Bacteria</taxon>
        <taxon>candidate division KSB3</taxon>
    </lineage>
</organism>
<dbReference type="Pfam" id="PF00990">
    <property type="entry name" value="GGDEF"/>
    <property type="match status" value="1"/>
</dbReference>
<dbReference type="PANTHER" id="PTHR46663:SF3">
    <property type="entry name" value="SLL0267 PROTEIN"/>
    <property type="match status" value="1"/>
</dbReference>
<name>A0A2G6KAD4_9BACT</name>
<dbReference type="InterPro" id="IPR029787">
    <property type="entry name" value="Nucleotide_cyclase"/>
</dbReference>
<dbReference type="AlphaFoldDB" id="A0A2G6KAD4"/>
<evidence type="ECO:0000313" key="2">
    <source>
        <dbReference type="EMBL" id="PIE32624.1"/>
    </source>
</evidence>
<gene>
    <name evidence="2" type="ORF">CSA56_14625</name>
</gene>
<reference evidence="2 3" key="1">
    <citation type="submission" date="2017-10" db="EMBL/GenBank/DDBJ databases">
        <title>Novel microbial diversity and functional potential in the marine mammal oral microbiome.</title>
        <authorList>
            <person name="Dudek N.K."/>
            <person name="Sun C.L."/>
            <person name="Burstein D."/>
            <person name="Kantor R.S."/>
            <person name="Aliaga Goltsman D.S."/>
            <person name="Bik E.M."/>
            <person name="Thomas B.C."/>
            <person name="Banfield J.F."/>
            <person name="Relman D.A."/>
        </authorList>
    </citation>
    <scope>NUCLEOTIDE SEQUENCE [LARGE SCALE GENOMIC DNA]</scope>
    <source>
        <strain evidence="2">DOLJORAL78_47_16</strain>
    </source>
</reference>
<comment type="caution">
    <text evidence="2">The sequence shown here is derived from an EMBL/GenBank/DDBJ whole genome shotgun (WGS) entry which is preliminary data.</text>
</comment>
<dbReference type="Proteomes" id="UP000230821">
    <property type="component" value="Unassembled WGS sequence"/>
</dbReference>
<protein>
    <recommendedName>
        <fullName evidence="1">GGDEF domain-containing protein</fullName>
    </recommendedName>
</protein>
<accession>A0A2G6KAD4</accession>
<feature type="domain" description="GGDEF" evidence="1">
    <location>
        <begin position="1"/>
        <end position="68"/>
    </location>
</feature>
<proteinExistence type="predicted"/>
<dbReference type="Gene3D" id="3.30.70.270">
    <property type="match status" value="1"/>
</dbReference>
<dbReference type="PANTHER" id="PTHR46663">
    <property type="entry name" value="DIGUANYLATE CYCLASE DGCT-RELATED"/>
    <property type="match status" value="1"/>
</dbReference>
<dbReference type="EMBL" id="PDSK01000110">
    <property type="protein sequence ID" value="PIE32624.1"/>
    <property type="molecule type" value="Genomic_DNA"/>
</dbReference>